<feature type="disulfide bond" evidence="2">
    <location>
        <begin position="301"/>
        <end position="362"/>
    </location>
</feature>
<feature type="compositionally biased region" description="Low complexity" evidence="3">
    <location>
        <begin position="476"/>
        <end position="487"/>
    </location>
</feature>
<feature type="compositionally biased region" description="Low complexity" evidence="3">
    <location>
        <begin position="517"/>
        <end position="535"/>
    </location>
</feature>
<keyword evidence="2" id="KW-1015">Disulfide bond</keyword>
<dbReference type="GO" id="GO:0006508">
    <property type="term" value="P:proteolysis"/>
    <property type="evidence" value="ECO:0007669"/>
    <property type="project" value="InterPro"/>
</dbReference>
<dbReference type="InterPro" id="IPR001461">
    <property type="entry name" value="Aspartic_peptidase_A1"/>
</dbReference>
<dbReference type="PROSITE" id="PS51767">
    <property type="entry name" value="PEPTIDASE_A1"/>
    <property type="match status" value="1"/>
</dbReference>
<dbReference type="GO" id="GO:0004190">
    <property type="term" value="F:aspartic-type endopeptidase activity"/>
    <property type="evidence" value="ECO:0007669"/>
    <property type="project" value="InterPro"/>
</dbReference>
<evidence type="ECO:0000313" key="6">
    <source>
        <dbReference type="EMBL" id="PKS04993.1"/>
    </source>
</evidence>
<feature type="region of interest" description="Disordered" evidence="3">
    <location>
        <begin position="476"/>
        <end position="555"/>
    </location>
</feature>
<gene>
    <name evidence="6" type="ORF">jhhlp_008359</name>
</gene>
<evidence type="ECO:0000256" key="2">
    <source>
        <dbReference type="PIRSR" id="PIRSR601461-2"/>
    </source>
</evidence>
<dbReference type="STRING" id="41688.A0A2N3MXU2"/>
<name>A0A2N3MXU2_9PEZI</name>
<dbReference type="PANTHER" id="PTHR47966:SF73">
    <property type="entry name" value="PEPTIDASE A1 DOMAIN-CONTAINING PROTEIN"/>
    <property type="match status" value="1"/>
</dbReference>
<proteinExistence type="inferred from homology"/>
<organism evidence="6 7">
    <name type="scientific">Lomentospora prolificans</name>
    <dbReference type="NCBI Taxonomy" id="41688"/>
    <lineage>
        <taxon>Eukaryota</taxon>
        <taxon>Fungi</taxon>
        <taxon>Dikarya</taxon>
        <taxon>Ascomycota</taxon>
        <taxon>Pezizomycotina</taxon>
        <taxon>Sordariomycetes</taxon>
        <taxon>Hypocreomycetidae</taxon>
        <taxon>Microascales</taxon>
        <taxon>Microascaceae</taxon>
        <taxon>Lomentospora</taxon>
    </lineage>
</organism>
<evidence type="ECO:0000256" key="3">
    <source>
        <dbReference type="SAM" id="MobiDB-lite"/>
    </source>
</evidence>
<dbReference type="AlphaFoldDB" id="A0A2N3MXU2"/>
<evidence type="ECO:0000259" key="5">
    <source>
        <dbReference type="PROSITE" id="PS51767"/>
    </source>
</evidence>
<dbReference type="Gene3D" id="2.40.70.10">
    <property type="entry name" value="Acid Proteases"/>
    <property type="match status" value="2"/>
</dbReference>
<dbReference type="InterPro" id="IPR033121">
    <property type="entry name" value="PEPTIDASE_A1"/>
</dbReference>
<accession>A0A2N3MXU2</accession>
<dbReference type="Pfam" id="PF00026">
    <property type="entry name" value="Asp"/>
    <property type="match status" value="1"/>
</dbReference>
<dbReference type="InterPro" id="IPR021109">
    <property type="entry name" value="Peptidase_aspartic_dom_sf"/>
</dbReference>
<evidence type="ECO:0000256" key="1">
    <source>
        <dbReference type="ARBA" id="ARBA00007447"/>
    </source>
</evidence>
<reference evidence="6 7" key="1">
    <citation type="journal article" date="2017" name="G3 (Bethesda)">
        <title>First Draft Genome Sequence of the Pathogenic Fungus Lomentospora prolificans (Formerly Scedosporium prolificans).</title>
        <authorList>
            <person name="Luo R."/>
            <person name="Zimin A."/>
            <person name="Workman R."/>
            <person name="Fan Y."/>
            <person name="Pertea G."/>
            <person name="Grossman N."/>
            <person name="Wear M.P."/>
            <person name="Jia B."/>
            <person name="Miller H."/>
            <person name="Casadevall A."/>
            <person name="Timp W."/>
            <person name="Zhang S.X."/>
            <person name="Salzberg S.L."/>
        </authorList>
    </citation>
    <scope>NUCLEOTIDE SEQUENCE [LARGE SCALE GENOMIC DNA]</scope>
    <source>
        <strain evidence="6 7">JHH-5317</strain>
    </source>
</reference>
<keyword evidence="4" id="KW-0732">Signal</keyword>
<sequence length="555" mass="57998">MRSSLLANAALCATTASAYLSLPVTRVTDGVPHTTKHRRASTNLRVSGALPANYVTNITIGTPPQEFQVLVSINVASSWVPDAAACDSSYDYYNTCDWGSLKTNQSTTFQDSPTSFLDSTVDGSVYGQYFHDTVRIGDVVLDDATLGLVTDSYSMRGVLGLGPASSGLSDDAYILQQLADSGIINTPAYSFWTDGDDVQSGRILFGAVDKSKFTGQITTFSASSYLTSYSGFAVTLSSLNVSQSGGDSGEPLVSTLDRYDAYVLIDPSSYVSNLPSTLARKIWTKAGASVGSSSRYATIPCSGSADAPEELVFGLSGVDGYYGEDSGQEYTVRVPFRDLILPKSAFAEYFDASGDENSTDTCIFGIQSSSSSTYTYDDEVDGGWILGSSVLKSTYTVFDNVNRQVGLAPLASDAATAAEDIVPFASYGAHIPESDSNGNSRYCAGNHLAPALLASAPPEGQSLSVPRATPAPAAGAPILPALSAPSPILTPSPGPSNREVADVSPPSTREPNPSVPPAANASAATADVAVPAVSVTPPPQEEDHSKEGKLNHRYA</sequence>
<comment type="caution">
    <text evidence="6">The sequence shown here is derived from an EMBL/GenBank/DDBJ whole genome shotgun (WGS) entry which is preliminary data.</text>
</comment>
<comment type="similarity">
    <text evidence="1">Belongs to the peptidase A1 family.</text>
</comment>
<dbReference type="OrthoDB" id="771136at2759"/>
<dbReference type="SUPFAM" id="SSF50630">
    <property type="entry name" value="Acid proteases"/>
    <property type="match status" value="1"/>
</dbReference>
<feature type="compositionally biased region" description="Basic and acidic residues" evidence="3">
    <location>
        <begin position="541"/>
        <end position="555"/>
    </location>
</feature>
<dbReference type="EMBL" id="NLAX01001623">
    <property type="protein sequence ID" value="PKS04993.1"/>
    <property type="molecule type" value="Genomic_DNA"/>
</dbReference>
<feature type="domain" description="Peptidase A1" evidence="5">
    <location>
        <begin position="54"/>
        <end position="408"/>
    </location>
</feature>
<dbReference type="Proteomes" id="UP000233524">
    <property type="component" value="Unassembled WGS sequence"/>
</dbReference>
<dbReference type="VEuPathDB" id="FungiDB:jhhlp_008359"/>
<evidence type="ECO:0000313" key="7">
    <source>
        <dbReference type="Proteomes" id="UP000233524"/>
    </source>
</evidence>
<keyword evidence="7" id="KW-1185">Reference proteome</keyword>
<evidence type="ECO:0000256" key="4">
    <source>
        <dbReference type="SAM" id="SignalP"/>
    </source>
</evidence>
<protein>
    <recommendedName>
        <fullName evidence="5">Peptidase A1 domain-containing protein</fullName>
    </recommendedName>
</protein>
<feature type="signal peptide" evidence="4">
    <location>
        <begin position="1"/>
        <end position="18"/>
    </location>
</feature>
<dbReference type="PANTHER" id="PTHR47966">
    <property type="entry name" value="BETA-SITE APP-CLEAVING ENZYME, ISOFORM A-RELATED"/>
    <property type="match status" value="1"/>
</dbReference>
<feature type="chain" id="PRO_5014704026" description="Peptidase A1 domain-containing protein" evidence="4">
    <location>
        <begin position="19"/>
        <end position="555"/>
    </location>
</feature>
<dbReference type="InParanoid" id="A0A2N3MXU2"/>
<dbReference type="PRINTS" id="PR00792">
    <property type="entry name" value="PEPSIN"/>
</dbReference>